<feature type="chain" id="PRO_5043396579" evidence="10">
    <location>
        <begin position="20"/>
        <end position="326"/>
    </location>
</feature>
<feature type="signal peptide" evidence="10">
    <location>
        <begin position="1"/>
        <end position="19"/>
    </location>
</feature>
<feature type="transmembrane region" description="Helical" evidence="9">
    <location>
        <begin position="268"/>
        <end position="287"/>
    </location>
</feature>
<dbReference type="PANTHER" id="PTHR10778:SF10">
    <property type="entry name" value="SOLUTE CARRIER FAMILY 35 MEMBER B1"/>
    <property type="match status" value="1"/>
</dbReference>
<organism evidence="11 12">
    <name type="scientific">[Myrmecia] bisecta</name>
    <dbReference type="NCBI Taxonomy" id="41462"/>
    <lineage>
        <taxon>Eukaryota</taxon>
        <taxon>Viridiplantae</taxon>
        <taxon>Chlorophyta</taxon>
        <taxon>core chlorophytes</taxon>
        <taxon>Trebouxiophyceae</taxon>
        <taxon>Trebouxiales</taxon>
        <taxon>Trebouxiaceae</taxon>
        <taxon>Myrmecia</taxon>
    </lineage>
</organism>
<dbReference type="InterPro" id="IPR037185">
    <property type="entry name" value="EmrE-like"/>
</dbReference>
<feature type="transmembrane region" description="Helical" evidence="9">
    <location>
        <begin position="240"/>
        <end position="261"/>
    </location>
</feature>
<proteinExistence type="inferred from homology"/>
<keyword evidence="10" id="KW-0732">Signal</keyword>
<dbReference type="GO" id="GO:0005459">
    <property type="term" value="F:UDP-galactose transmembrane transporter activity"/>
    <property type="evidence" value="ECO:0007669"/>
    <property type="project" value="TreeGrafter"/>
</dbReference>
<name>A0AAW1PNU9_9CHLO</name>
<evidence type="ECO:0000256" key="5">
    <source>
        <dbReference type="ARBA" id="ARBA00022692"/>
    </source>
</evidence>
<dbReference type="InterPro" id="IPR013657">
    <property type="entry name" value="SCL35B1-4/HUT1"/>
</dbReference>
<feature type="transmembrane region" description="Helical" evidence="9">
    <location>
        <begin position="293"/>
        <end position="312"/>
    </location>
</feature>
<feature type="transmembrane region" description="Helical" evidence="9">
    <location>
        <begin position="131"/>
        <end position="151"/>
    </location>
</feature>
<accession>A0AAW1PNU9</accession>
<evidence type="ECO:0000256" key="9">
    <source>
        <dbReference type="SAM" id="Phobius"/>
    </source>
</evidence>
<reference evidence="11 12" key="1">
    <citation type="journal article" date="2024" name="Nat. Commun.">
        <title>Phylogenomics reveals the evolutionary origins of lichenization in chlorophyte algae.</title>
        <authorList>
            <person name="Puginier C."/>
            <person name="Libourel C."/>
            <person name="Otte J."/>
            <person name="Skaloud P."/>
            <person name="Haon M."/>
            <person name="Grisel S."/>
            <person name="Petersen M."/>
            <person name="Berrin J.G."/>
            <person name="Delaux P.M."/>
            <person name="Dal Grande F."/>
            <person name="Keller J."/>
        </authorList>
    </citation>
    <scope>NUCLEOTIDE SEQUENCE [LARGE SCALE GENOMIC DNA]</scope>
    <source>
        <strain evidence="11 12">SAG 2043</strain>
    </source>
</reference>
<dbReference type="EMBL" id="JALJOR010000010">
    <property type="protein sequence ID" value="KAK9810512.1"/>
    <property type="molecule type" value="Genomic_DNA"/>
</dbReference>
<evidence type="ECO:0000256" key="7">
    <source>
        <dbReference type="ARBA" id="ARBA00022989"/>
    </source>
</evidence>
<dbReference type="AlphaFoldDB" id="A0AAW1PNU9"/>
<comment type="similarity">
    <text evidence="3">Belongs to the nucleotide-sugar transporter family. SLC35B subfamily.</text>
</comment>
<feature type="transmembrane region" description="Helical" evidence="9">
    <location>
        <begin position="200"/>
        <end position="220"/>
    </location>
</feature>
<keyword evidence="6" id="KW-0256">Endoplasmic reticulum</keyword>
<sequence length="326" mass="36089">MFEPRTAAWLLLCVVGIYASYLTQGVVQEKLSTTRYGAAGERFPELKALNGVQSVACFVWAGLLLLFVQPPRKDQKFPPFTAFWKPAVTNSIGPACGYEALKNISYPAQVLAKSCKMIPVMIMGTLIGGKYYSVLEYGCAAMIAAGISLFASHSSAVVTRKLAAPNAPLGYFLCFTNLMFDGYTNATQDEINKQFRDTTAIYTMCWMNFWCGLYYAVYLFGFSSSGWKLVQFCLQHTDAAWDIALFCLCGAIGQLFIFFTIRKFGSLVNTLITTTRKFFNILLSVVWNGNPLLPQQWVAVGLVFAGLLVSAVTKGKRHQLVSNKTK</sequence>
<keyword evidence="8 9" id="KW-0472">Membrane</keyword>
<evidence type="ECO:0000313" key="12">
    <source>
        <dbReference type="Proteomes" id="UP001489004"/>
    </source>
</evidence>
<comment type="subcellular location">
    <subcellularLocation>
        <location evidence="1">Endoplasmic reticulum membrane</location>
        <topology evidence="1">Multi-pass membrane protein</topology>
    </subcellularLocation>
</comment>
<dbReference type="Pfam" id="PF08449">
    <property type="entry name" value="UAA"/>
    <property type="match status" value="1"/>
</dbReference>
<comment type="caution">
    <text evidence="11">The sequence shown here is derived from an EMBL/GenBank/DDBJ whole genome shotgun (WGS) entry which is preliminary data.</text>
</comment>
<feature type="transmembrane region" description="Helical" evidence="9">
    <location>
        <begin position="49"/>
        <end position="68"/>
    </location>
</feature>
<evidence type="ECO:0000256" key="1">
    <source>
        <dbReference type="ARBA" id="ARBA00004477"/>
    </source>
</evidence>
<keyword evidence="5 9" id="KW-0812">Transmembrane</keyword>
<evidence type="ECO:0000313" key="11">
    <source>
        <dbReference type="EMBL" id="KAK9810512.1"/>
    </source>
</evidence>
<gene>
    <name evidence="11" type="ORF">WJX72_012024</name>
</gene>
<evidence type="ECO:0000256" key="8">
    <source>
        <dbReference type="ARBA" id="ARBA00023136"/>
    </source>
</evidence>
<keyword evidence="7 9" id="KW-1133">Transmembrane helix</keyword>
<protein>
    <submittedName>
        <fullName evidence="11">Uncharacterized protein</fullName>
    </submittedName>
</protein>
<keyword evidence="12" id="KW-1185">Reference proteome</keyword>
<evidence type="ECO:0000256" key="2">
    <source>
        <dbReference type="ARBA" id="ARBA00008349"/>
    </source>
</evidence>
<evidence type="ECO:0000256" key="3">
    <source>
        <dbReference type="ARBA" id="ARBA00010694"/>
    </source>
</evidence>
<keyword evidence="4" id="KW-0813">Transport</keyword>
<comment type="similarity">
    <text evidence="2">Belongs to the nucleotide-sugar transporter family. UDP-galactose:UMP antiporter (TC 2.A.7.11) subfamily.</text>
</comment>
<dbReference type="GO" id="GO:0000139">
    <property type="term" value="C:Golgi membrane"/>
    <property type="evidence" value="ECO:0007669"/>
    <property type="project" value="TreeGrafter"/>
</dbReference>
<dbReference type="GO" id="GO:0005460">
    <property type="term" value="F:UDP-glucose transmembrane transporter activity"/>
    <property type="evidence" value="ECO:0007669"/>
    <property type="project" value="TreeGrafter"/>
</dbReference>
<feature type="transmembrane region" description="Helical" evidence="9">
    <location>
        <begin position="163"/>
        <end position="180"/>
    </location>
</feature>
<dbReference type="GO" id="GO:0005789">
    <property type="term" value="C:endoplasmic reticulum membrane"/>
    <property type="evidence" value="ECO:0007669"/>
    <property type="project" value="UniProtKB-SubCell"/>
</dbReference>
<dbReference type="SUPFAM" id="SSF103481">
    <property type="entry name" value="Multidrug resistance efflux transporter EmrE"/>
    <property type="match status" value="1"/>
</dbReference>
<dbReference type="PANTHER" id="PTHR10778">
    <property type="entry name" value="SOLUTE CARRIER FAMILY 35 MEMBER B"/>
    <property type="match status" value="1"/>
</dbReference>
<evidence type="ECO:0000256" key="6">
    <source>
        <dbReference type="ARBA" id="ARBA00022824"/>
    </source>
</evidence>
<dbReference type="Proteomes" id="UP001489004">
    <property type="component" value="Unassembled WGS sequence"/>
</dbReference>
<evidence type="ECO:0000256" key="10">
    <source>
        <dbReference type="SAM" id="SignalP"/>
    </source>
</evidence>
<evidence type="ECO:0000256" key="4">
    <source>
        <dbReference type="ARBA" id="ARBA00022448"/>
    </source>
</evidence>